<reference evidence="2" key="2">
    <citation type="journal article" date="2022" name="Syst. Appl. Microbiol.">
        <title>Physiological and genomic characterisation of Luteimonas fraxinea sp. nov., a bacterial species associated with trees tolerant to ash dieback.</title>
        <authorList>
            <person name="Ulrich K."/>
            <person name="Becker R."/>
            <person name="Behrendt U."/>
            <person name="Kube M."/>
            <person name="Schneck V."/>
            <person name="Ulrich A."/>
        </authorList>
    </citation>
    <scope>NUCLEOTIDE SEQUENCE</scope>
    <source>
        <strain evidence="2">A1P009</strain>
    </source>
</reference>
<dbReference type="EMBL" id="JAJQKU010000006">
    <property type="protein sequence ID" value="MCD9098482.1"/>
    <property type="molecule type" value="Genomic_DNA"/>
</dbReference>
<evidence type="ECO:0000259" key="1">
    <source>
        <dbReference type="PROSITE" id="PS51186"/>
    </source>
</evidence>
<organism evidence="2 3">
    <name type="scientific">Luteimonas fraxinea</name>
    <dbReference type="NCBI Taxonomy" id="2901869"/>
    <lineage>
        <taxon>Bacteria</taxon>
        <taxon>Pseudomonadati</taxon>
        <taxon>Pseudomonadota</taxon>
        <taxon>Gammaproteobacteria</taxon>
        <taxon>Lysobacterales</taxon>
        <taxon>Lysobacteraceae</taxon>
        <taxon>Luteimonas</taxon>
    </lineage>
</organism>
<gene>
    <name evidence="2" type="ORF">LTT95_16210</name>
</gene>
<dbReference type="Pfam" id="PF13302">
    <property type="entry name" value="Acetyltransf_3"/>
    <property type="match status" value="1"/>
</dbReference>
<proteinExistence type="predicted"/>
<dbReference type="Gene3D" id="3.40.630.30">
    <property type="match status" value="1"/>
</dbReference>
<keyword evidence="3" id="KW-1185">Reference proteome</keyword>
<dbReference type="InterPro" id="IPR051531">
    <property type="entry name" value="N-acetyltransferase"/>
</dbReference>
<dbReference type="RefSeq" id="WP_232137788.1">
    <property type="nucleotide sequence ID" value="NZ_CP089507.1"/>
</dbReference>
<evidence type="ECO:0000313" key="3">
    <source>
        <dbReference type="Proteomes" id="UP001430360"/>
    </source>
</evidence>
<dbReference type="InterPro" id="IPR000182">
    <property type="entry name" value="GNAT_dom"/>
</dbReference>
<dbReference type="PANTHER" id="PTHR43792">
    <property type="entry name" value="GNAT FAMILY, PUTATIVE (AFU_ORTHOLOGUE AFUA_3G00765)-RELATED-RELATED"/>
    <property type="match status" value="1"/>
</dbReference>
<dbReference type="PANTHER" id="PTHR43792:SF16">
    <property type="entry name" value="N-ACETYLTRANSFERASE DOMAIN-CONTAINING PROTEIN"/>
    <property type="match status" value="1"/>
</dbReference>
<feature type="domain" description="N-acetyltransferase" evidence="1">
    <location>
        <begin position="8"/>
        <end position="171"/>
    </location>
</feature>
<sequence length="173" mass="19459">MRIETERLLLRPHTIEDFDALRAMIRDPEVMRHITSIVPSDEDIWNRLLRYIGHWTAFGFGIFAVIERETGRNVGGAGFADFRRDLGDAFSASPEGAWVFAKEAHGRGIASEATQAMHAWFDAQPFGGRSVCIINPDNAPSRKLAGKLGYVETGPTQYHDETTLTFERLRPRA</sequence>
<evidence type="ECO:0000313" key="2">
    <source>
        <dbReference type="EMBL" id="MCD9098482.1"/>
    </source>
</evidence>
<dbReference type="InterPro" id="IPR016181">
    <property type="entry name" value="Acyl_CoA_acyltransferase"/>
</dbReference>
<dbReference type="PROSITE" id="PS51186">
    <property type="entry name" value="GNAT"/>
    <property type="match status" value="1"/>
</dbReference>
<comment type="caution">
    <text evidence="2">The sequence shown here is derived from an EMBL/GenBank/DDBJ whole genome shotgun (WGS) entry which is preliminary data.</text>
</comment>
<accession>A0ABS8UHN6</accession>
<name>A0ABS8UHN6_9GAMM</name>
<dbReference type="Proteomes" id="UP001430360">
    <property type="component" value="Unassembled WGS sequence"/>
</dbReference>
<protein>
    <submittedName>
        <fullName evidence="2">GNAT family N-acetyltransferase</fullName>
    </submittedName>
</protein>
<reference evidence="2" key="1">
    <citation type="submission" date="2021-12" db="EMBL/GenBank/DDBJ databases">
        <authorList>
            <person name="Ulrich A."/>
        </authorList>
    </citation>
    <scope>NUCLEOTIDE SEQUENCE</scope>
    <source>
        <strain evidence="2">A1P009</strain>
    </source>
</reference>
<dbReference type="SUPFAM" id="SSF55729">
    <property type="entry name" value="Acyl-CoA N-acyltransferases (Nat)"/>
    <property type="match status" value="1"/>
</dbReference>